<evidence type="ECO:0000256" key="6">
    <source>
        <dbReference type="ARBA" id="ARBA00022741"/>
    </source>
</evidence>
<dbReference type="EMBL" id="BMHA01000008">
    <property type="protein sequence ID" value="GGI07439.1"/>
    <property type="molecule type" value="Genomic_DNA"/>
</dbReference>
<keyword evidence="14" id="KW-1185">Reference proteome</keyword>
<dbReference type="SMART" id="SM00072">
    <property type="entry name" value="GuKc"/>
    <property type="match status" value="1"/>
</dbReference>
<evidence type="ECO:0000256" key="8">
    <source>
        <dbReference type="ARBA" id="ARBA00022840"/>
    </source>
</evidence>
<dbReference type="Pfam" id="PF00625">
    <property type="entry name" value="Guanylate_kin"/>
    <property type="match status" value="1"/>
</dbReference>
<dbReference type="PANTHER" id="PTHR23117">
    <property type="entry name" value="GUANYLATE KINASE-RELATED"/>
    <property type="match status" value="1"/>
</dbReference>
<keyword evidence="6 11" id="KW-0547">Nucleotide-binding</keyword>
<keyword evidence="8 11" id="KW-0067">ATP-binding</keyword>
<dbReference type="NCBIfam" id="TIGR03263">
    <property type="entry name" value="guanyl_kin"/>
    <property type="match status" value="1"/>
</dbReference>
<feature type="binding site" evidence="11">
    <location>
        <begin position="11"/>
        <end position="18"/>
    </location>
    <ligand>
        <name>ATP</name>
        <dbReference type="ChEBI" id="CHEBI:30616"/>
    </ligand>
</feature>
<keyword evidence="7 11" id="KW-0418">Kinase</keyword>
<comment type="similarity">
    <text evidence="2 11">Belongs to the guanylate kinase family.</text>
</comment>
<evidence type="ECO:0000256" key="10">
    <source>
        <dbReference type="ARBA" id="ARBA00048594"/>
    </source>
</evidence>
<dbReference type="GO" id="GO:0004385">
    <property type="term" value="F:GMP kinase activity"/>
    <property type="evidence" value="ECO:0007669"/>
    <property type="project" value="UniProtKB-UniRule"/>
</dbReference>
<reference evidence="13" key="2">
    <citation type="submission" date="2020-09" db="EMBL/GenBank/DDBJ databases">
        <authorList>
            <person name="Sun Q."/>
            <person name="Zhou Y."/>
        </authorList>
    </citation>
    <scope>NUCLEOTIDE SEQUENCE</scope>
    <source>
        <strain evidence="13">CGMCC 1.14988</strain>
    </source>
</reference>
<dbReference type="Proteomes" id="UP000650511">
    <property type="component" value="Unassembled WGS sequence"/>
</dbReference>
<reference evidence="13" key="1">
    <citation type="journal article" date="2014" name="Int. J. Syst. Evol. Microbiol.">
        <title>Complete genome sequence of Corynebacterium casei LMG S-19264T (=DSM 44701T), isolated from a smear-ripened cheese.</title>
        <authorList>
            <consortium name="US DOE Joint Genome Institute (JGI-PGF)"/>
            <person name="Walter F."/>
            <person name="Albersmeier A."/>
            <person name="Kalinowski J."/>
            <person name="Ruckert C."/>
        </authorList>
    </citation>
    <scope>NUCLEOTIDE SEQUENCE</scope>
    <source>
        <strain evidence="13">CGMCC 1.14988</strain>
    </source>
</reference>
<comment type="subcellular location">
    <subcellularLocation>
        <location evidence="11">Cytoplasm</location>
    </subcellularLocation>
</comment>
<comment type="function">
    <text evidence="1 11">Essential for recycling GMP and indirectly, cGMP.</text>
</comment>
<evidence type="ECO:0000256" key="5">
    <source>
        <dbReference type="ARBA" id="ARBA00022679"/>
    </source>
</evidence>
<dbReference type="InterPro" id="IPR008145">
    <property type="entry name" value="GK/Ca_channel_bsu"/>
</dbReference>
<accession>A0A8J3A8X7</accession>
<evidence type="ECO:0000256" key="4">
    <source>
        <dbReference type="ARBA" id="ARBA00016296"/>
    </source>
</evidence>
<dbReference type="Gene3D" id="3.30.63.10">
    <property type="entry name" value="Guanylate Kinase phosphate binding domain"/>
    <property type="match status" value="1"/>
</dbReference>
<evidence type="ECO:0000256" key="1">
    <source>
        <dbReference type="ARBA" id="ARBA00003531"/>
    </source>
</evidence>
<dbReference type="InterPro" id="IPR017665">
    <property type="entry name" value="Guanylate_kinase"/>
</dbReference>
<feature type="domain" description="Guanylate kinase-like" evidence="12">
    <location>
        <begin position="4"/>
        <end position="182"/>
    </location>
</feature>
<dbReference type="InterPro" id="IPR008144">
    <property type="entry name" value="Guanylate_kin-like_dom"/>
</dbReference>
<dbReference type="PANTHER" id="PTHR23117:SF13">
    <property type="entry name" value="GUANYLATE KINASE"/>
    <property type="match status" value="1"/>
</dbReference>
<proteinExistence type="inferred from homology"/>
<dbReference type="SUPFAM" id="SSF52540">
    <property type="entry name" value="P-loop containing nucleoside triphosphate hydrolases"/>
    <property type="match status" value="1"/>
</dbReference>
<evidence type="ECO:0000256" key="11">
    <source>
        <dbReference type="HAMAP-Rule" id="MF_00328"/>
    </source>
</evidence>
<dbReference type="HAMAP" id="MF_00328">
    <property type="entry name" value="Guanylate_kinase"/>
    <property type="match status" value="1"/>
</dbReference>
<keyword evidence="11" id="KW-0963">Cytoplasm</keyword>
<protein>
    <recommendedName>
        <fullName evidence="4 11">Guanylate kinase</fullName>
        <ecNumber evidence="3 11">2.7.4.8</ecNumber>
    </recommendedName>
    <alternativeName>
        <fullName evidence="9 11">GMP kinase</fullName>
    </alternativeName>
</protein>
<evidence type="ECO:0000256" key="2">
    <source>
        <dbReference type="ARBA" id="ARBA00005790"/>
    </source>
</evidence>
<dbReference type="FunFam" id="3.30.63.10:FF:000002">
    <property type="entry name" value="Guanylate kinase 1"/>
    <property type="match status" value="1"/>
</dbReference>
<evidence type="ECO:0000313" key="14">
    <source>
        <dbReference type="Proteomes" id="UP000650511"/>
    </source>
</evidence>
<evidence type="ECO:0000256" key="3">
    <source>
        <dbReference type="ARBA" id="ARBA00012961"/>
    </source>
</evidence>
<evidence type="ECO:0000259" key="12">
    <source>
        <dbReference type="PROSITE" id="PS50052"/>
    </source>
</evidence>
<evidence type="ECO:0000256" key="7">
    <source>
        <dbReference type="ARBA" id="ARBA00022777"/>
    </source>
</evidence>
<name>A0A8J3A8X7_9ACTN</name>
<dbReference type="OrthoDB" id="9808150at2"/>
<gene>
    <name evidence="11 13" type="primary">gmk</name>
    <name evidence="13" type="ORF">GCM10011354_24090</name>
</gene>
<dbReference type="InterPro" id="IPR020590">
    <property type="entry name" value="Guanylate_kinase_CS"/>
</dbReference>
<comment type="catalytic activity">
    <reaction evidence="10 11">
        <text>GMP + ATP = GDP + ADP</text>
        <dbReference type="Rhea" id="RHEA:20780"/>
        <dbReference type="ChEBI" id="CHEBI:30616"/>
        <dbReference type="ChEBI" id="CHEBI:58115"/>
        <dbReference type="ChEBI" id="CHEBI:58189"/>
        <dbReference type="ChEBI" id="CHEBI:456216"/>
        <dbReference type="EC" id="2.7.4.8"/>
    </reaction>
</comment>
<keyword evidence="5 11" id="KW-0808">Transferase</keyword>
<dbReference type="GO" id="GO:0005829">
    <property type="term" value="C:cytosol"/>
    <property type="evidence" value="ECO:0007669"/>
    <property type="project" value="TreeGrafter"/>
</dbReference>
<sequence>MTRGLLVVIAGPSGVGKGTVHARLRATLPDAVLSVSATTRAARPREVDGVHYRFLDRLGFEAMVTRGELLEWAEYAGNLYGTPRGPVAEAVADGKVVLLDIEVQGALQVREQDPDALLVFLAPPSFDELERRLRQRGTEDDVAVAARLEVARRELAQRDAFDQVVVNDDLERCVAEVRDAIAAARTG</sequence>
<dbReference type="AlphaFoldDB" id="A0A8J3A8X7"/>
<dbReference type="PROSITE" id="PS50052">
    <property type="entry name" value="GUANYLATE_KINASE_2"/>
    <property type="match status" value="1"/>
</dbReference>
<dbReference type="RefSeq" id="WP_130649886.1">
    <property type="nucleotide sequence ID" value="NZ_BMHA01000008.1"/>
</dbReference>
<dbReference type="CDD" id="cd00071">
    <property type="entry name" value="GMPK"/>
    <property type="match status" value="1"/>
</dbReference>
<dbReference type="Gene3D" id="3.40.50.300">
    <property type="entry name" value="P-loop containing nucleotide triphosphate hydrolases"/>
    <property type="match status" value="1"/>
</dbReference>
<evidence type="ECO:0000313" key="13">
    <source>
        <dbReference type="EMBL" id="GGI07439.1"/>
    </source>
</evidence>
<comment type="caution">
    <text evidence="13">The sequence shown here is derived from an EMBL/GenBank/DDBJ whole genome shotgun (WGS) entry which is preliminary data.</text>
</comment>
<evidence type="ECO:0000256" key="9">
    <source>
        <dbReference type="ARBA" id="ARBA00030128"/>
    </source>
</evidence>
<dbReference type="InterPro" id="IPR027417">
    <property type="entry name" value="P-loop_NTPase"/>
</dbReference>
<dbReference type="PROSITE" id="PS00856">
    <property type="entry name" value="GUANYLATE_KINASE_1"/>
    <property type="match status" value="1"/>
</dbReference>
<organism evidence="13 14">
    <name type="scientific">Egicoccus halophilus</name>
    <dbReference type="NCBI Taxonomy" id="1670830"/>
    <lineage>
        <taxon>Bacteria</taxon>
        <taxon>Bacillati</taxon>
        <taxon>Actinomycetota</taxon>
        <taxon>Nitriliruptoria</taxon>
        <taxon>Egicoccales</taxon>
        <taxon>Egicoccaceae</taxon>
        <taxon>Egicoccus</taxon>
    </lineage>
</organism>
<dbReference type="GO" id="GO:0005524">
    <property type="term" value="F:ATP binding"/>
    <property type="evidence" value="ECO:0007669"/>
    <property type="project" value="UniProtKB-UniRule"/>
</dbReference>
<dbReference type="EC" id="2.7.4.8" evidence="3 11"/>